<name>A0A401Q5V7_SCYTO</name>
<accession>A0A401Q5V7</accession>
<proteinExistence type="predicted"/>
<comment type="caution">
    <text evidence="1">The sequence shown here is derived from an EMBL/GenBank/DDBJ whole genome shotgun (WGS) entry which is preliminary data.</text>
</comment>
<dbReference type="EMBL" id="BFAA01024871">
    <property type="protein sequence ID" value="GCB80756.1"/>
    <property type="molecule type" value="Genomic_DNA"/>
</dbReference>
<dbReference type="AlphaFoldDB" id="A0A401Q5V7"/>
<protein>
    <submittedName>
        <fullName evidence="1">Uncharacterized protein</fullName>
    </submittedName>
</protein>
<keyword evidence="2" id="KW-1185">Reference proteome</keyword>
<reference evidence="1 2" key="1">
    <citation type="journal article" date="2018" name="Nat. Ecol. Evol.">
        <title>Shark genomes provide insights into elasmobranch evolution and the origin of vertebrates.</title>
        <authorList>
            <person name="Hara Y"/>
            <person name="Yamaguchi K"/>
            <person name="Onimaru K"/>
            <person name="Kadota M"/>
            <person name="Koyanagi M"/>
            <person name="Keeley SD"/>
            <person name="Tatsumi K"/>
            <person name="Tanaka K"/>
            <person name="Motone F"/>
            <person name="Kageyama Y"/>
            <person name="Nozu R"/>
            <person name="Adachi N"/>
            <person name="Nishimura O"/>
            <person name="Nakagawa R"/>
            <person name="Tanegashima C"/>
            <person name="Kiyatake I"/>
            <person name="Matsumoto R"/>
            <person name="Murakumo K"/>
            <person name="Nishida K"/>
            <person name="Terakita A"/>
            <person name="Kuratani S"/>
            <person name="Sato K"/>
            <person name="Hyodo S Kuraku.S."/>
        </authorList>
    </citation>
    <scope>NUCLEOTIDE SEQUENCE [LARGE SCALE GENOMIC DNA]</scope>
</reference>
<organism evidence="1 2">
    <name type="scientific">Scyliorhinus torazame</name>
    <name type="common">Cloudy catshark</name>
    <name type="synonym">Catulus torazame</name>
    <dbReference type="NCBI Taxonomy" id="75743"/>
    <lineage>
        <taxon>Eukaryota</taxon>
        <taxon>Metazoa</taxon>
        <taxon>Chordata</taxon>
        <taxon>Craniata</taxon>
        <taxon>Vertebrata</taxon>
        <taxon>Chondrichthyes</taxon>
        <taxon>Elasmobranchii</taxon>
        <taxon>Galeomorphii</taxon>
        <taxon>Galeoidea</taxon>
        <taxon>Carcharhiniformes</taxon>
        <taxon>Scyliorhinidae</taxon>
        <taxon>Scyliorhinus</taxon>
    </lineage>
</organism>
<evidence type="ECO:0000313" key="2">
    <source>
        <dbReference type="Proteomes" id="UP000288216"/>
    </source>
</evidence>
<sequence>MRNVTVAHVGLIRTELEQQKKKETASKVEASSALAEKTMAEAIPVTGATPLTIDVLAVELQELRREVTGDHDKVIEATIASVRGPWLRRMRW</sequence>
<dbReference type="Proteomes" id="UP000288216">
    <property type="component" value="Unassembled WGS sequence"/>
</dbReference>
<gene>
    <name evidence="1" type="ORF">scyTo_0022924</name>
</gene>
<evidence type="ECO:0000313" key="1">
    <source>
        <dbReference type="EMBL" id="GCB80756.1"/>
    </source>
</evidence>